<organism evidence="2">
    <name type="scientific">marine metagenome</name>
    <dbReference type="NCBI Taxonomy" id="408172"/>
    <lineage>
        <taxon>unclassified sequences</taxon>
        <taxon>metagenomes</taxon>
        <taxon>ecological metagenomes</taxon>
    </lineage>
</organism>
<reference evidence="2" key="1">
    <citation type="submission" date="2018-05" db="EMBL/GenBank/DDBJ databases">
        <authorList>
            <person name="Lanie J.A."/>
            <person name="Ng W.-L."/>
            <person name="Kazmierczak K.M."/>
            <person name="Andrzejewski T.M."/>
            <person name="Davidsen T.M."/>
            <person name="Wayne K.J."/>
            <person name="Tettelin H."/>
            <person name="Glass J.I."/>
            <person name="Rusch D."/>
            <person name="Podicherti R."/>
            <person name="Tsui H.-C.T."/>
            <person name="Winkler M.E."/>
        </authorList>
    </citation>
    <scope>NUCLEOTIDE SEQUENCE</scope>
</reference>
<keyword evidence="1" id="KW-0472">Membrane</keyword>
<sequence>MGNNRWLRNSFVYLMIIIGVIVI</sequence>
<dbReference type="EMBL" id="UINC01059892">
    <property type="protein sequence ID" value="SVB83801.1"/>
    <property type="molecule type" value="Genomic_DNA"/>
</dbReference>
<dbReference type="AlphaFoldDB" id="A0A382HBF2"/>
<gene>
    <name evidence="2" type="ORF">METZ01_LOCUS236655</name>
</gene>
<evidence type="ECO:0000256" key="1">
    <source>
        <dbReference type="SAM" id="Phobius"/>
    </source>
</evidence>
<protein>
    <submittedName>
        <fullName evidence="2">Uncharacterized protein</fullName>
    </submittedName>
</protein>
<proteinExistence type="predicted"/>
<accession>A0A382HBF2</accession>
<evidence type="ECO:0000313" key="2">
    <source>
        <dbReference type="EMBL" id="SVB83801.1"/>
    </source>
</evidence>
<feature type="transmembrane region" description="Helical" evidence="1">
    <location>
        <begin position="6"/>
        <end position="22"/>
    </location>
</feature>
<keyword evidence="1" id="KW-1133">Transmembrane helix</keyword>
<keyword evidence="1" id="KW-0812">Transmembrane</keyword>
<feature type="non-terminal residue" evidence="2">
    <location>
        <position position="23"/>
    </location>
</feature>
<name>A0A382HBF2_9ZZZZ</name>